<dbReference type="GO" id="GO:0003700">
    <property type="term" value="F:DNA-binding transcription factor activity"/>
    <property type="evidence" value="ECO:0007669"/>
    <property type="project" value="InterPro"/>
</dbReference>
<proteinExistence type="predicted"/>
<dbReference type="InterPro" id="IPR018060">
    <property type="entry name" value="HTH_AraC"/>
</dbReference>
<evidence type="ECO:0000256" key="1">
    <source>
        <dbReference type="ARBA" id="ARBA00023015"/>
    </source>
</evidence>
<evidence type="ECO:0000313" key="5">
    <source>
        <dbReference type="EMBL" id="QWG00901.1"/>
    </source>
</evidence>
<organism evidence="5 6">
    <name type="scientific">Flammeovirga yaeyamensis</name>
    <dbReference type="NCBI Taxonomy" id="367791"/>
    <lineage>
        <taxon>Bacteria</taxon>
        <taxon>Pseudomonadati</taxon>
        <taxon>Bacteroidota</taxon>
        <taxon>Cytophagia</taxon>
        <taxon>Cytophagales</taxon>
        <taxon>Flammeovirgaceae</taxon>
        <taxon>Flammeovirga</taxon>
    </lineage>
</organism>
<dbReference type="PANTHER" id="PTHR47893">
    <property type="entry name" value="REGULATORY PROTEIN PCHR"/>
    <property type="match status" value="1"/>
</dbReference>
<keyword evidence="2" id="KW-0238">DNA-binding</keyword>
<dbReference type="EMBL" id="CP076132">
    <property type="protein sequence ID" value="QWG00901.1"/>
    <property type="molecule type" value="Genomic_DNA"/>
</dbReference>
<reference evidence="5 6" key="1">
    <citation type="submission" date="2021-05" db="EMBL/GenBank/DDBJ databases">
        <title>Comparative genomic studies on the polysaccharide-degrading batcterial strains of the Flammeovirga genus.</title>
        <authorList>
            <person name="Zewei F."/>
            <person name="Zheng Z."/>
            <person name="Yu L."/>
            <person name="Ruyue G."/>
            <person name="Yanhong M."/>
            <person name="Yuanyuan C."/>
            <person name="Jingyan G."/>
            <person name="Wenjun H."/>
        </authorList>
    </citation>
    <scope>NUCLEOTIDE SEQUENCE [LARGE SCALE GENOMIC DNA]</scope>
    <source>
        <strain evidence="5 6">NBRC:100898</strain>
    </source>
</reference>
<dbReference type="InterPro" id="IPR009057">
    <property type="entry name" value="Homeodomain-like_sf"/>
</dbReference>
<dbReference type="PROSITE" id="PS01124">
    <property type="entry name" value="HTH_ARAC_FAMILY_2"/>
    <property type="match status" value="1"/>
</dbReference>
<dbReference type="KEGG" id="fya:KMW28_14700"/>
<evidence type="ECO:0000259" key="4">
    <source>
        <dbReference type="PROSITE" id="PS01124"/>
    </source>
</evidence>
<dbReference type="InterPro" id="IPR020449">
    <property type="entry name" value="Tscrpt_reg_AraC-type_HTH"/>
</dbReference>
<dbReference type="RefSeq" id="WP_169665216.1">
    <property type="nucleotide sequence ID" value="NZ_CP076132.1"/>
</dbReference>
<keyword evidence="3" id="KW-0804">Transcription</keyword>
<dbReference type="PRINTS" id="PR00032">
    <property type="entry name" value="HTHARAC"/>
</dbReference>
<dbReference type="Gene3D" id="1.10.10.60">
    <property type="entry name" value="Homeodomain-like"/>
    <property type="match status" value="2"/>
</dbReference>
<sequence>MQEVLPILKVWQSKLGGEINNNTLLIDNDNCIGKIESFSFSEEVQILRFDFTSKKVIRFSGLDFKDDEFIPIFFEEPTNNTIENGLELIEGQKKEEYDFDLHGAFCTNSKSNLTFDFNTKKPIKFLSIRLTKDLFQRFINKSEVLTSMLDLSQAFYVVEEFNQLIAGSYMRAMNIHKDELFSDELMYSVGLHLVTAFFSKLSERELITDENKYPINIQAVVQARNLIRLNWDKQYSLEKLSKECGLGTSRLRFLFKQTFGVTIHQFQNDVKLEQARKMLLQNKLSIYMIAVELGFSSSSHFAAVFKKKFNITPSNYQKKYLKN</sequence>
<evidence type="ECO:0000256" key="3">
    <source>
        <dbReference type="ARBA" id="ARBA00023163"/>
    </source>
</evidence>
<protein>
    <submittedName>
        <fullName evidence="5">Helix-turn-helix domain-containing protein</fullName>
    </submittedName>
</protein>
<dbReference type="Proteomes" id="UP000678679">
    <property type="component" value="Chromosome 1"/>
</dbReference>
<dbReference type="PROSITE" id="PS00041">
    <property type="entry name" value="HTH_ARAC_FAMILY_1"/>
    <property type="match status" value="1"/>
</dbReference>
<gene>
    <name evidence="5" type="ORF">KMW28_14700</name>
</gene>
<keyword evidence="6" id="KW-1185">Reference proteome</keyword>
<dbReference type="GO" id="GO:0043565">
    <property type="term" value="F:sequence-specific DNA binding"/>
    <property type="evidence" value="ECO:0007669"/>
    <property type="project" value="InterPro"/>
</dbReference>
<dbReference type="InterPro" id="IPR018062">
    <property type="entry name" value="HTH_AraC-typ_CS"/>
</dbReference>
<dbReference type="InterPro" id="IPR053142">
    <property type="entry name" value="PchR_regulatory_protein"/>
</dbReference>
<name>A0AAX1N080_9BACT</name>
<feature type="domain" description="HTH araC/xylS-type" evidence="4">
    <location>
        <begin position="221"/>
        <end position="319"/>
    </location>
</feature>
<dbReference type="AlphaFoldDB" id="A0AAX1N080"/>
<dbReference type="SUPFAM" id="SSF46689">
    <property type="entry name" value="Homeodomain-like"/>
    <property type="match status" value="2"/>
</dbReference>
<keyword evidence="1" id="KW-0805">Transcription regulation</keyword>
<evidence type="ECO:0000313" key="6">
    <source>
        <dbReference type="Proteomes" id="UP000678679"/>
    </source>
</evidence>
<dbReference type="SMART" id="SM00342">
    <property type="entry name" value="HTH_ARAC"/>
    <property type="match status" value="1"/>
</dbReference>
<dbReference type="Pfam" id="PF12833">
    <property type="entry name" value="HTH_18"/>
    <property type="match status" value="1"/>
</dbReference>
<evidence type="ECO:0000256" key="2">
    <source>
        <dbReference type="ARBA" id="ARBA00023125"/>
    </source>
</evidence>
<dbReference type="PANTHER" id="PTHR47893:SF1">
    <property type="entry name" value="REGULATORY PROTEIN PCHR"/>
    <property type="match status" value="1"/>
</dbReference>
<accession>A0AAX1N080</accession>